<reference evidence="2" key="1">
    <citation type="submission" date="2023-05" db="EMBL/GenBank/DDBJ databases">
        <authorList>
            <person name="Zhang X."/>
        </authorList>
    </citation>
    <scope>NUCLEOTIDE SEQUENCE</scope>
    <source>
        <strain evidence="2">YF14B1</strain>
    </source>
</reference>
<organism evidence="2 3">
    <name type="scientific">Xanthocytophaga flava</name>
    <dbReference type="NCBI Taxonomy" id="3048013"/>
    <lineage>
        <taxon>Bacteria</taxon>
        <taxon>Pseudomonadati</taxon>
        <taxon>Bacteroidota</taxon>
        <taxon>Cytophagia</taxon>
        <taxon>Cytophagales</taxon>
        <taxon>Rhodocytophagaceae</taxon>
        <taxon>Xanthocytophaga</taxon>
    </lineage>
</organism>
<name>A0AAE3R0D1_9BACT</name>
<evidence type="ECO:0000313" key="3">
    <source>
        <dbReference type="Proteomes" id="UP001241110"/>
    </source>
</evidence>
<dbReference type="SUPFAM" id="SSF51206">
    <property type="entry name" value="cAMP-binding domain-like"/>
    <property type="match status" value="1"/>
</dbReference>
<accession>A0AAE3R0D1</accession>
<dbReference type="EMBL" id="JASJOS010000026">
    <property type="protein sequence ID" value="MDJ1486024.1"/>
    <property type="molecule type" value="Genomic_DNA"/>
</dbReference>
<dbReference type="Gene3D" id="2.60.120.10">
    <property type="entry name" value="Jelly Rolls"/>
    <property type="match status" value="1"/>
</dbReference>
<protein>
    <submittedName>
        <fullName evidence="2">Crp/Fnr family transcriptional regulator</fullName>
    </submittedName>
</protein>
<comment type="caution">
    <text evidence="2">The sequence shown here is derived from an EMBL/GenBank/DDBJ whole genome shotgun (WGS) entry which is preliminary data.</text>
</comment>
<dbReference type="RefSeq" id="WP_313989339.1">
    <property type="nucleotide sequence ID" value="NZ_JASJOS010000026.1"/>
</dbReference>
<dbReference type="AlphaFoldDB" id="A0AAE3R0D1"/>
<evidence type="ECO:0000313" key="2">
    <source>
        <dbReference type="EMBL" id="MDJ1486024.1"/>
    </source>
</evidence>
<dbReference type="InterPro" id="IPR000595">
    <property type="entry name" value="cNMP-bd_dom"/>
</dbReference>
<dbReference type="PROSITE" id="PS50042">
    <property type="entry name" value="CNMP_BINDING_3"/>
    <property type="match status" value="1"/>
</dbReference>
<sequence length="194" mass="22651">MSKTTFEPLFYTLELIQKISPQEKEIICQNIEYRKIKESEILLQEGAIAKELFFICKGVLKLANVSEKGNEVVRYFLDEGQFCSNLKSFNENHVSNYRIQASCETEIIVFKRDKLFFLYQAIPYFKELLGRICQRALFDNIHIRNAYLGEDATARYQKFILQQSSIALRVSLRDIAAYLGITQQSLSRIRKNIN</sequence>
<dbReference type="Pfam" id="PF00027">
    <property type="entry name" value="cNMP_binding"/>
    <property type="match status" value="1"/>
</dbReference>
<dbReference type="InterPro" id="IPR014710">
    <property type="entry name" value="RmlC-like_jellyroll"/>
</dbReference>
<gene>
    <name evidence="2" type="ORF">QNI16_36420</name>
</gene>
<evidence type="ECO:0000259" key="1">
    <source>
        <dbReference type="PROSITE" id="PS50042"/>
    </source>
</evidence>
<feature type="domain" description="Cyclic nucleotide-binding" evidence="1">
    <location>
        <begin position="15"/>
        <end position="115"/>
    </location>
</feature>
<dbReference type="InterPro" id="IPR018490">
    <property type="entry name" value="cNMP-bd_dom_sf"/>
</dbReference>
<dbReference type="Proteomes" id="UP001241110">
    <property type="component" value="Unassembled WGS sequence"/>
</dbReference>
<dbReference type="CDD" id="cd00038">
    <property type="entry name" value="CAP_ED"/>
    <property type="match status" value="1"/>
</dbReference>
<proteinExistence type="predicted"/>